<reference evidence="10" key="2">
    <citation type="submission" date="2021-04" db="EMBL/GenBank/DDBJ databases">
        <authorList>
            <person name="Gilroy R."/>
        </authorList>
    </citation>
    <scope>NUCLEOTIDE SEQUENCE</scope>
    <source>
        <strain evidence="10">CHK192-9172</strain>
    </source>
</reference>
<keyword evidence="5 7" id="KW-0560">Oxidoreductase</keyword>
<keyword evidence="4 7" id="KW-0521">NADP</keyword>
<dbReference type="GO" id="GO:0051287">
    <property type="term" value="F:NAD binding"/>
    <property type="evidence" value="ECO:0007669"/>
    <property type="project" value="InterPro"/>
</dbReference>
<organism evidence="10 11">
    <name type="scientific">Candidatus Eubacterium avistercoris</name>
    <dbReference type="NCBI Taxonomy" id="2838567"/>
    <lineage>
        <taxon>Bacteria</taxon>
        <taxon>Bacillati</taxon>
        <taxon>Bacillota</taxon>
        <taxon>Clostridia</taxon>
        <taxon>Eubacteriales</taxon>
        <taxon>Eubacteriaceae</taxon>
        <taxon>Eubacterium</taxon>
    </lineage>
</organism>
<dbReference type="InterPro" id="IPR058924">
    <property type="entry name" value="AGPR_dimerisation_dom"/>
</dbReference>
<dbReference type="PROSITE" id="PS01224">
    <property type="entry name" value="ARGC"/>
    <property type="match status" value="1"/>
</dbReference>
<dbReference type="GO" id="GO:0003942">
    <property type="term" value="F:N-acetyl-gamma-glutamyl-phosphate reductase activity"/>
    <property type="evidence" value="ECO:0007669"/>
    <property type="project" value="UniProtKB-UniRule"/>
</dbReference>
<dbReference type="CDD" id="cd17895">
    <property type="entry name" value="AGPR_1_N"/>
    <property type="match status" value="1"/>
</dbReference>
<evidence type="ECO:0000256" key="1">
    <source>
        <dbReference type="ARBA" id="ARBA00004862"/>
    </source>
</evidence>
<dbReference type="SMART" id="SM00859">
    <property type="entry name" value="Semialdhyde_dh"/>
    <property type="match status" value="1"/>
</dbReference>
<feature type="active site" evidence="7 8">
    <location>
        <position position="150"/>
    </location>
</feature>
<dbReference type="Pfam" id="PF01118">
    <property type="entry name" value="Semialdhyde_dh"/>
    <property type="match status" value="1"/>
</dbReference>
<dbReference type="EMBL" id="DXCH01000302">
    <property type="protein sequence ID" value="HIZ08512.1"/>
    <property type="molecule type" value="Genomic_DNA"/>
</dbReference>
<dbReference type="FunFam" id="3.30.360.10:FF:000014">
    <property type="entry name" value="N-acetyl-gamma-glutamyl-phosphate reductase"/>
    <property type="match status" value="1"/>
</dbReference>
<evidence type="ECO:0000256" key="7">
    <source>
        <dbReference type="HAMAP-Rule" id="MF_00150"/>
    </source>
</evidence>
<evidence type="ECO:0000256" key="3">
    <source>
        <dbReference type="ARBA" id="ARBA00022605"/>
    </source>
</evidence>
<dbReference type="CDD" id="cd23934">
    <property type="entry name" value="AGPR_1_C"/>
    <property type="match status" value="1"/>
</dbReference>
<dbReference type="PANTHER" id="PTHR32338">
    <property type="entry name" value="N-ACETYL-GAMMA-GLUTAMYL-PHOSPHATE REDUCTASE, CHLOROPLASTIC-RELATED-RELATED"/>
    <property type="match status" value="1"/>
</dbReference>
<comment type="similarity">
    <text evidence="7">Belongs to the NAGSA dehydrogenase family. Type 1 subfamily.</text>
</comment>
<dbReference type="InterPro" id="IPR000706">
    <property type="entry name" value="AGPR_type-1"/>
</dbReference>
<sequence>MIKAGIIGATGYAGAELVRLLLGHKETEIKWYGSRSYIDQPYGDVYRNMFQLVDASCMDDNLEALADQVDVIFTATPQGFLASVLNEGILSRAKVVDLSADYRIKDVAVYEKWYKIGHKSPQFIDEAVYGLCEINREQVKKARLVANPGCYTTCSILTAYPLVKEGIIDPDTLIVDAKSGTSGAGRGAKTQNLFCEVNENMKAYGVASHRHTPEIEEQLGYAAGHPITISFTPHLVPMNRGILATEYAKLNRKPDGSLPSYEEVKAVYDKYYKEEKFVRVLEKDVFPETKWVEGSNYTDINFKIDERTGRIIMMGALDNLVKGAAGQAVQNMNLLFGLDESEGLDLVPMFP</sequence>
<protein>
    <recommendedName>
        <fullName evidence="7">N-acetyl-gamma-glutamyl-phosphate reductase</fullName>
        <shortName evidence="7">AGPR</shortName>
        <ecNumber evidence="7">1.2.1.38</ecNumber>
    </recommendedName>
    <alternativeName>
        <fullName evidence="7">N-acetyl-glutamate semialdehyde dehydrogenase</fullName>
        <shortName evidence="7">NAGSA dehydrogenase</shortName>
    </alternativeName>
</protein>
<evidence type="ECO:0000256" key="6">
    <source>
        <dbReference type="ARBA" id="ARBA00050557"/>
    </source>
</evidence>
<feature type="domain" description="Semialdehyde dehydrogenase NAD-binding" evidence="9">
    <location>
        <begin position="3"/>
        <end position="142"/>
    </location>
</feature>
<keyword evidence="2 7" id="KW-0055">Arginine biosynthesis</keyword>
<dbReference type="GO" id="GO:0006526">
    <property type="term" value="P:L-arginine biosynthetic process"/>
    <property type="evidence" value="ECO:0007669"/>
    <property type="project" value="UniProtKB-UniRule"/>
</dbReference>
<gene>
    <name evidence="7 10" type="primary">argC</name>
    <name evidence="10" type="ORF">IAA08_11340</name>
</gene>
<dbReference type="InterPro" id="IPR036291">
    <property type="entry name" value="NAD(P)-bd_dom_sf"/>
</dbReference>
<keyword evidence="3 7" id="KW-0028">Amino-acid biosynthesis</keyword>
<comment type="function">
    <text evidence="7">Catalyzes the NADPH-dependent reduction of N-acetyl-5-glutamyl phosphate to yield N-acetyl-L-glutamate 5-semialdehyde.</text>
</comment>
<dbReference type="GO" id="GO:0005737">
    <property type="term" value="C:cytoplasm"/>
    <property type="evidence" value="ECO:0007669"/>
    <property type="project" value="UniProtKB-SubCell"/>
</dbReference>
<dbReference type="GO" id="GO:0070401">
    <property type="term" value="F:NADP+ binding"/>
    <property type="evidence" value="ECO:0007669"/>
    <property type="project" value="InterPro"/>
</dbReference>
<accession>A0A9D2D4I7</accession>
<dbReference type="InterPro" id="IPR023013">
    <property type="entry name" value="AGPR_AS"/>
</dbReference>
<evidence type="ECO:0000256" key="2">
    <source>
        <dbReference type="ARBA" id="ARBA00022571"/>
    </source>
</evidence>
<dbReference type="PANTHER" id="PTHR32338:SF10">
    <property type="entry name" value="N-ACETYL-GAMMA-GLUTAMYL-PHOSPHATE REDUCTASE, CHLOROPLASTIC-RELATED"/>
    <property type="match status" value="1"/>
</dbReference>
<name>A0A9D2D4I7_9FIRM</name>
<comment type="subcellular location">
    <subcellularLocation>
        <location evidence="7">Cytoplasm</location>
    </subcellularLocation>
</comment>
<dbReference type="EC" id="1.2.1.38" evidence="7"/>
<dbReference type="Gene3D" id="3.30.360.10">
    <property type="entry name" value="Dihydrodipicolinate Reductase, domain 2"/>
    <property type="match status" value="1"/>
</dbReference>
<evidence type="ECO:0000313" key="10">
    <source>
        <dbReference type="EMBL" id="HIZ08512.1"/>
    </source>
</evidence>
<dbReference type="SUPFAM" id="SSF55347">
    <property type="entry name" value="Glyceraldehyde-3-phosphate dehydrogenase-like, C-terminal domain"/>
    <property type="match status" value="1"/>
</dbReference>
<evidence type="ECO:0000259" key="9">
    <source>
        <dbReference type="SMART" id="SM00859"/>
    </source>
</evidence>
<dbReference type="AlphaFoldDB" id="A0A9D2D4I7"/>
<proteinExistence type="inferred from homology"/>
<dbReference type="InterPro" id="IPR050085">
    <property type="entry name" value="AGPR"/>
</dbReference>
<evidence type="ECO:0000256" key="5">
    <source>
        <dbReference type="ARBA" id="ARBA00023002"/>
    </source>
</evidence>
<comment type="catalytic activity">
    <reaction evidence="6 7">
        <text>N-acetyl-L-glutamate 5-semialdehyde + phosphate + NADP(+) = N-acetyl-L-glutamyl 5-phosphate + NADPH + H(+)</text>
        <dbReference type="Rhea" id="RHEA:21588"/>
        <dbReference type="ChEBI" id="CHEBI:15378"/>
        <dbReference type="ChEBI" id="CHEBI:29123"/>
        <dbReference type="ChEBI" id="CHEBI:43474"/>
        <dbReference type="ChEBI" id="CHEBI:57783"/>
        <dbReference type="ChEBI" id="CHEBI:57936"/>
        <dbReference type="ChEBI" id="CHEBI:58349"/>
        <dbReference type="EC" id="1.2.1.38"/>
    </reaction>
</comment>
<dbReference type="Gene3D" id="3.40.50.720">
    <property type="entry name" value="NAD(P)-binding Rossmann-like Domain"/>
    <property type="match status" value="1"/>
</dbReference>
<dbReference type="SUPFAM" id="SSF51735">
    <property type="entry name" value="NAD(P)-binding Rossmann-fold domains"/>
    <property type="match status" value="1"/>
</dbReference>
<dbReference type="NCBIfam" id="TIGR01850">
    <property type="entry name" value="argC"/>
    <property type="match status" value="1"/>
</dbReference>
<dbReference type="HAMAP" id="MF_00150">
    <property type="entry name" value="ArgC_type1"/>
    <property type="match status" value="1"/>
</dbReference>
<reference evidence="10" key="1">
    <citation type="journal article" date="2021" name="PeerJ">
        <title>Extensive microbial diversity within the chicken gut microbiome revealed by metagenomics and culture.</title>
        <authorList>
            <person name="Gilroy R."/>
            <person name="Ravi A."/>
            <person name="Getino M."/>
            <person name="Pursley I."/>
            <person name="Horton D.L."/>
            <person name="Alikhan N.F."/>
            <person name="Baker D."/>
            <person name="Gharbi K."/>
            <person name="Hall N."/>
            <person name="Watson M."/>
            <person name="Adriaenssens E.M."/>
            <person name="Foster-Nyarko E."/>
            <person name="Jarju S."/>
            <person name="Secka A."/>
            <person name="Antonio M."/>
            <person name="Oren A."/>
            <person name="Chaudhuri R.R."/>
            <person name="La Ragione R."/>
            <person name="Hildebrand F."/>
            <person name="Pallen M.J."/>
        </authorList>
    </citation>
    <scope>NUCLEOTIDE SEQUENCE</scope>
    <source>
        <strain evidence="10">CHK192-9172</strain>
    </source>
</reference>
<comment type="caution">
    <text evidence="10">The sequence shown here is derived from an EMBL/GenBank/DDBJ whole genome shotgun (WGS) entry which is preliminary data.</text>
</comment>
<evidence type="ECO:0000256" key="4">
    <source>
        <dbReference type="ARBA" id="ARBA00022857"/>
    </source>
</evidence>
<comment type="pathway">
    <text evidence="1 7">Amino-acid biosynthesis; L-arginine biosynthesis; N(2)-acetyl-L-ornithine from L-glutamate: step 3/4.</text>
</comment>
<evidence type="ECO:0000256" key="8">
    <source>
        <dbReference type="PROSITE-ProRule" id="PRU10010"/>
    </source>
</evidence>
<keyword evidence="7" id="KW-0963">Cytoplasm</keyword>
<dbReference type="InterPro" id="IPR000534">
    <property type="entry name" value="Semialdehyde_DH_NAD-bd"/>
</dbReference>
<dbReference type="Proteomes" id="UP000824024">
    <property type="component" value="Unassembled WGS sequence"/>
</dbReference>
<evidence type="ECO:0000313" key="11">
    <source>
        <dbReference type="Proteomes" id="UP000824024"/>
    </source>
</evidence>
<dbReference type="Pfam" id="PF22698">
    <property type="entry name" value="Semialdhyde_dhC_1"/>
    <property type="match status" value="1"/>
</dbReference>